<keyword evidence="12" id="KW-1185">Reference proteome</keyword>
<evidence type="ECO:0000256" key="9">
    <source>
        <dbReference type="SAM" id="SignalP"/>
    </source>
</evidence>
<accession>A0ABP9CVK4</accession>
<sequence length="138" mass="13655">MHTFTRTFVGAAGAAALSAGLFAGVAGAAPSGSIADSPVGFGAFVLTSGTDAAGLICPPDVGTHPDPAQACDSIRKAGGNFEALPRDMHVLCPMIYMPTPARAVGVWVDAGGPRIVDYSHTYGNGCVAAAASGGVFGF</sequence>
<proteinExistence type="inferred from homology"/>
<dbReference type="InterPro" id="IPR000691">
    <property type="entry name" value="Prot_inh_I16_SSI"/>
</dbReference>
<evidence type="ECO:0000256" key="1">
    <source>
        <dbReference type="ARBA" id="ARBA00004613"/>
    </source>
</evidence>
<feature type="signal peptide" evidence="9">
    <location>
        <begin position="1"/>
        <end position="28"/>
    </location>
</feature>
<dbReference type="Proteomes" id="UP001500839">
    <property type="component" value="Unassembled WGS sequence"/>
</dbReference>
<feature type="domain" description="Subtilisin inhibitor" evidence="10">
    <location>
        <begin position="50"/>
        <end position="124"/>
    </location>
</feature>
<evidence type="ECO:0000313" key="12">
    <source>
        <dbReference type="Proteomes" id="UP001500839"/>
    </source>
</evidence>
<comment type="subunit">
    <text evidence="3">Homodimer.</text>
</comment>
<comment type="similarity">
    <text evidence="2 8">Belongs to the protease inhibitor I16 (SSI) family.</text>
</comment>
<evidence type="ECO:0000256" key="8">
    <source>
        <dbReference type="RuleBase" id="RU003471"/>
    </source>
</evidence>
<evidence type="ECO:0000313" key="11">
    <source>
        <dbReference type="EMBL" id="GAA4819200.1"/>
    </source>
</evidence>
<dbReference type="EMBL" id="BAABKQ010000001">
    <property type="protein sequence ID" value="GAA4819200.1"/>
    <property type="molecule type" value="Genomic_DNA"/>
</dbReference>
<keyword evidence="4" id="KW-0964">Secreted</keyword>
<dbReference type="InterPro" id="IPR023549">
    <property type="entry name" value="Subtilisin_inhibitor"/>
</dbReference>
<keyword evidence="9" id="KW-0732">Signal</keyword>
<protein>
    <recommendedName>
        <fullName evidence="10">Subtilisin inhibitor domain-containing protein</fullName>
    </recommendedName>
</protein>
<feature type="chain" id="PRO_5046966083" description="Subtilisin inhibitor domain-containing protein" evidence="9">
    <location>
        <begin position="29"/>
        <end position="138"/>
    </location>
</feature>
<evidence type="ECO:0000256" key="7">
    <source>
        <dbReference type="ARBA" id="ARBA00023157"/>
    </source>
</evidence>
<dbReference type="InterPro" id="IPR036819">
    <property type="entry name" value="Subtilisin_inhibitor-like_sf"/>
</dbReference>
<keyword evidence="7" id="KW-1015">Disulfide bond</keyword>
<comment type="caution">
    <text evidence="11">The sequence shown here is derived from an EMBL/GenBank/DDBJ whole genome shotgun (WGS) entry which is preliminary data.</text>
</comment>
<dbReference type="Gene3D" id="3.30.350.10">
    <property type="entry name" value="Subtilisin inhibitor-like"/>
    <property type="match status" value="1"/>
</dbReference>
<organism evidence="11 12">
    <name type="scientific">Tomitella cavernea</name>
    <dbReference type="NCBI Taxonomy" id="1387982"/>
    <lineage>
        <taxon>Bacteria</taxon>
        <taxon>Bacillati</taxon>
        <taxon>Actinomycetota</taxon>
        <taxon>Actinomycetes</taxon>
        <taxon>Mycobacteriales</taxon>
        <taxon>Tomitella</taxon>
    </lineage>
</organism>
<evidence type="ECO:0000256" key="4">
    <source>
        <dbReference type="ARBA" id="ARBA00022525"/>
    </source>
</evidence>
<evidence type="ECO:0000256" key="3">
    <source>
        <dbReference type="ARBA" id="ARBA00011738"/>
    </source>
</evidence>
<dbReference type="PRINTS" id="PR00294">
    <property type="entry name" value="SSBTLNINHBTR"/>
</dbReference>
<gene>
    <name evidence="11" type="ORF">GCM10023353_28480</name>
</gene>
<dbReference type="SUPFAM" id="SSF55399">
    <property type="entry name" value="Subtilisin inhibitor"/>
    <property type="match status" value="1"/>
</dbReference>
<dbReference type="RefSeq" id="WP_200172771.1">
    <property type="nucleotide sequence ID" value="NZ_BAABKQ010000001.1"/>
</dbReference>
<name>A0ABP9CVK4_9ACTN</name>
<evidence type="ECO:0000256" key="5">
    <source>
        <dbReference type="ARBA" id="ARBA00022690"/>
    </source>
</evidence>
<evidence type="ECO:0000256" key="6">
    <source>
        <dbReference type="ARBA" id="ARBA00022900"/>
    </source>
</evidence>
<comment type="subcellular location">
    <subcellularLocation>
        <location evidence="1">Secreted</location>
    </subcellularLocation>
</comment>
<evidence type="ECO:0000256" key="2">
    <source>
        <dbReference type="ARBA" id="ARBA00010472"/>
    </source>
</evidence>
<keyword evidence="6 8" id="KW-0722">Serine protease inhibitor</keyword>
<dbReference type="Pfam" id="PF00720">
    <property type="entry name" value="SSI"/>
    <property type="match status" value="1"/>
</dbReference>
<keyword evidence="5 8" id="KW-0646">Protease inhibitor</keyword>
<evidence type="ECO:0000259" key="10">
    <source>
        <dbReference type="Pfam" id="PF00720"/>
    </source>
</evidence>
<reference evidence="12" key="1">
    <citation type="journal article" date="2019" name="Int. J. Syst. Evol. Microbiol.">
        <title>The Global Catalogue of Microorganisms (GCM) 10K type strain sequencing project: providing services to taxonomists for standard genome sequencing and annotation.</title>
        <authorList>
            <consortium name="The Broad Institute Genomics Platform"/>
            <consortium name="The Broad Institute Genome Sequencing Center for Infectious Disease"/>
            <person name="Wu L."/>
            <person name="Ma J."/>
        </authorList>
    </citation>
    <scope>NUCLEOTIDE SEQUENCE [LARGE SCALE GENOMIC DNA]</scope>
    <source>
        <strain evidence="12">JCM 18542</strain>
    </source>
</reference>